<organism evidence="1 2">
    <name type="scientific">Oikopleura dioica</name>
    <name type="common">Tunicate</name>
    <dbReference type="NCBI Taxonomy" id="34765"/>
    <lineage>
        <taxon>Eukaryota</taxon>
        <taxon>Metazoa</taxon>
        <taxon>Chordata</taxon>
        <taxon>Tunicata</taxon>
        <taxon>Appendicularia</taxon>
        <taxon>Copelata</taxon>
        <taxon>Oikopleuridae</taxon>
        <taxon>Oikopleura</taxon>
    </lineage>
</organism>
<evidence type="ECO:0000313" key="2">
    <source>
        <dbReference type="Proteomes" id="UP001158576"/>
    </source>
</evidence>
<name>A0ABN7SPS2_OIKDI</name>
<accession>A0ABN7SPS2</accession>
<dbReference type="Proteomes" id="UP001158576">
    <property type="component" value="Chromosome 1"/>
</dbReference>
<reference evidence="1 2" key="1">
    <citation type="submission" date="2021-04" db="EMBL/GenBank/DDBJ databases">
        <authorList>
            <person name="Bliznina A."/>
        </authorList>
    </citation>
    <scope>NUCLEOTIDE SEQUENCE [LARGE SCALE GENOMIC DNA]</scope>
</reference>
<dbReference type="EMBL" id="OU015566">
    <property type="protein sequence ID" value="CAG5105134.1"/>
    <property type="molecule type" value="Genomic_DNA"/>
</dbReference>
<keyword evidence="2" id="KW-1185">Reference proteome</keyword>
<gene>
    <name evidence="1" type="ORF">OKIOD_LOCUS10630</name>
</gene>
<sequence length="287" mass="33784">MPRHLLKIGEKFFHSKGKHGKCCICKCGQERSVAFKNQVYCESCSMHIKDPMPKLRFKNTDAKFKCPIQKCKAVNSFKNFWLGKCCKEAAKWTPDSDCYDVFKYVQMIYDQALCAYRMAEKRFNSAPNGKRNAASKNLKKWFESKCFLEQRLVYLFEKSFDRSIMNIQLERSAESKTDDWNPDNMCQICYHDYNEEKHRRSALPCGLALKINPFAADFEKSDCRLRIMYFQVVCWCSTAWVYSFYRLTSGKPTRRRNILRRCTIRPVGRASAGRSTLVRSETFWSEF</sequence>
<protein>
    <submittedName>
        <fullName evidence="1">Oidioi.mRNA.OKI2018_I69.chr1.g1865.t1.cds</fullName>
    </submittedName>
</protein>
<evidence type="ECO:0000313" key="1">
    <source>
        <dbReference type="EMBL" id="CAG5105134.1"/>
    </source>
</evidence>
<proteinExistence type="predicted"/>